<protein>
    <submittedName>
        <fullName evidence="1">Uncharacterized protein</fullName>
    </submittedName>
</protein>
<evidence type="ECO:0000313" key="1">
    <source>
        <dbReference type="EMBL" id="KAF2469011.1"/>
    </source>
</evidence>
<evidence type="ECO:0000313" key="2">
    <source>
        <dbReference type="Proteomes" id="UP000799755"/>
    </source>
</evidence>
<proteinExistence type="predicted"/>
<organism evidence="1 2">
    <name type="scientific">Lindgomyces ingoldianus</name>
    <dbReference type="NCBI Taxonomy" id="673940"/>
    <lineage>
        <taxon>Eukaryota</taxon>
        <taxon>Fungi</taxon>
        <taxon>Dikarya</taxon>
        <taxon>Ascomycota</taxon>
        <taxon>Pezizomycotina</taxon>
        <taxon>Dothideomycetes</taxon>
        <taxon>Pleosporomycetidae</taxon>
        <taxon>Pleosporales</taxon>
        <taxon>Lindgomycetaceae</taxon>
        <taxon>Lindgomyces</taxon>
    </lineage>
</organism>
<comment type="caution">
    <text evidence="1">The sequence shown here is derived from an EMBL/GenBank/DDBJ whole genome shotgun (WGS) entry which is preliminary data.</text>
</comment>
<keyword evidence="2" id="KW-1185">Reference proteome</keyword>
<reference evidence="1" key="1">
    <citation type="journal article" date="2020" name="Stud. Mycol.">
        <title>101 Dothideomycetes genomes: a test case for predicting lifestyles and emergence of pathogens.</title>
        <authorList>
            <person name="Haridas S."/>
            <person name="Albert R."/>
            <person name="Binder M."/>
            <person name="Bloem J."/>
            <person name="Labutti K."/>
            <person name="Salamov A."/>
            <person name="Andreopoulos B."/>
            <person name="Baker S."/>
            <person name="Barry K."/>
            <person name="Bills G."/>
            <person name="Bluhm B."/>
            <person name="Cannon C."/>
            <person name="Castanera R."/>
            <person name="Culley D."/>
            <person name="Daum C."/>
            <person name="Ezra D."/>
            <person name="Gonzalez J."/>
            <person name="Henrissat B."/>
            <person name="Kuo A."/>
            <person name="Liang C."/>
            <person name="Lipzen A."/>
            <person name="Lutzoni F."/>
            <person name="Magnuson J."/>
            <person name="Mondo S."/>
            <person name="Nolan M."/>
            <person name="Ohm R."/>
            <person name="Pangilinan J."/>
            <person name="Park H.-J."/>
            <person name="Ramirez L."/>
            <person name="Alfaro M."/>
            <person name="Sun H."/>
            <person name="Tritt A."/>
            <person name="Yoshinaga Y."/>
            <person name="Zwiers L.-H."/>
            <person name="Turgeon B."/>
            <person name="Goodwin S."/>
            <person name="Spatafora J."/>
            <person name="Crous P."/>
            <person name="Grigoriev I."/>
        </authorList>
    </citation>
    <scope>NUCLEOTIDE SEQUENCE</scope>
    <source>
        <strain evidence="1">ATCC 200398</strain>
    </source>
</reference>
<accession>A0ACB6QS56</accession>
<sequence length="203" mass="22411">MTSTPTFTPPTPSTWTLRLKNRKTTVLLHVNPLNTFTTIKTHLLAALRETTLKDPETGDEVQLPSSPSEVQFARPVNINHPELGFVLGEWEQPGGVGEMLEEEESGRKKGKGRPKKDDELAGMVNVNDCPKGAGLRDGAVLAFRWKGDEEKGNKTEGKRKRKELDVDMEEGEADMWGVKLASYEDQYGVENTGDVGGGREFEG</sequence>
<dbReference type="EMBL" id="MU003513">
    <property type="protein sequence ID" value="KAF2469011.1"/>
    <property type="molecule type" value="Genomic_DNA"/>
</dbReference>
<dbReference type="Proteomes" id="UP000799755">
    <property type="component" value="Unassembled WGS sequence"/>
</dbReference>
<name>A0ACB6QS56_9PLEO</name>
<gene>
    <name evidence="1" type="ORF">BDR25DRAFT_50368</name>
</gene>